<sequence>MIMRPIALAAAGVLAGLLAGCTTPAQPLADEPRHPSIAADLSPVPAFTGGGEGWSIEIASTGKGDHDASLNADGRTWKGALRYRGQPADAPSSLIVLNGELGKQPAIVEIKREPCRSAEGMDTQASVQVTMEGQPQRRGCGHLAVY</sequence>
<organism evidence="2 3">
    <name type="scientific">Stenotrophomonas maltophilia</name>
    <name type="common">Pseudomonas maltophilia</name>
    <name type="synonym">Xanthomonas maltophilia</name>
    <dbReference type="NCBI Taxonomy" id="40324"/>
    <lineage>
        <taxon>Bacteria</taxon>
        <taxon>Pseudomonadati</taxon>
        <taxon>Pseudomonadota</taxon>
        <taxon>Gammaproteobacteria</taxon>
        <taxon>Lysobacterales</taxon>
        <taxon>Lysobacteraceae</taxon>
        <taxon>Stenotrophomonas</taxon>
        <taxon>Stenotrophomonas maltophilia group</taxon>
    </lineage>
</organism>
<protein>
    <recommendedName>
        <fullName evidence="4">Secreted protein</fullName>
    </recommendedName>
</protein>
<feature type="signal peptide" evidence="1">
    <location>
        <begin position="1"/>
        <end position="25"/>
    </location>
</feature>
<evidence type="ECO:0000313" key="3">
    <source>
        <dbReference type="Proteomes" id="UP000249614"/>
    </source>
</evidence>
<evidence type="ECO:0000256" key="1">
    <source>
        <dbReference type="SAM" id="SignalP"/>
    </source>
</evidence>
<gene>
    <name evidence="2" type="ORF">A7X83_09995</name>
</gene>
<dbReference type="RefSeq" id="WP_111112730.1">
    <property type="nucleotide sequence ID" value="NZ_LXXM01000183.1"/>
</dbReference>
<evidence type="ECO:0000313" key="2">
    <source>
        <dbReference type="EMBL" id="PZS90553.1"/>
    </source>
</evidence>
<keyword evidence="1" id="KW-0732">Signal</keyword>
<reference evidence="2 3" key="1">
    <citation type="submission" date="2016-05" db="EMBL/GenBank/DDBJ databases">
        <authorList>
            <person name="Lavstsen T."/>
            <person name="Jespersen J.S."/>
        </authorList>
    </citation>
    <scope>NUCLEOTIDE SEQUENCE [LARGE SCALE GENOMIC DNA]</scope>
    <source>
        <strain evidence="2 3">SM-5815</strain>
    </source>
</reference>
<dbReference type="AlphaFoldDB" id="A0A2W6I5J8"/>
<evidence type="ECO:0008006" key="4">
    <source>
        <dbReference type="Google" id="ProtNLM"/>
    </source>
</evidence>
<dbReference type="EMBL" id="LXXM01000183">
    <property type="protein sequence ID" value="PZS90553.1"/>
    <property type="molecule type" value="Genomic_DNA"/>
</dbReference>
<dbReference type="Proteomes" id="UP000249614">
    <property type="component" value="Unassembled WGS sequence"/>
</dbReference>
<feature type="chain" id="PRO_5016022654" description="Secreted protein" evidence="1">
    <location>
        <begin position="26"/>
        <end position="146"/>
    </location>
</feature>
<name>A0A2W6I5J8_STEMA</name>
<accession>A0A2W6I5J8</accession>
<comment type="caution">
    <text evidence="2">The sequence shown here is derived from an EMBL/GenBank/DDBJ whole genome shotgun (WGS) entry which is preliminary data.</text>
</comment>
<dbReference type="PROSITE" id="PS51257">
    <property type="entry name" value="PROKAR_LIPOPROTEIN"/>
    <property type="match status" value="1"/>
</dbReference>
<proteinExistence type="predicted"/>